<evidence type="ECO:0000256" key="5">
    <source>
        <dbReference type="PIRSR" id="PIRSR602403-1"/>
    </source>
</evidence>
<name>A0A1B3B2L5_9ASCO</name>
<keyword evidence="6" id="KW-0560">Oxidoreductase</keyword>
<dbReference type="GO" id="GO:0005506">
    <property type="term" value="F:iron ion binding"/>
    <property type="evidence" value="ECO:0007669"/>
    <property type="project" value="InterPro"/>
</dbReference>
<dbReference type="InterPro" id="IPR002403">
    <property type="entry name" value="Cyt_P450_E_grp-IV"/>
</dbReference>
<dbReference type="GO" id="GO:0004497">
    <property type="term" value="F:monooxygenase activity"/>
    <property type="evidence" value="ECO:0007669"/>
    <property type="project" value="UniProtKB-KW"/>
</dbReference>
<dbReference type="GO" id="GO:0020037">
    <property type="term" value="F:heme binding"/>
    <property type="evidence" value="ECO:0007669"/>
    <property type="project" value="InterPro"/>
</dbReference>
<proteinExistence type="inferred from homology"/>
<keyword evidence="4 5" id="KW-0408">Iron</keyword>
<keyword evidence="5 6" id="KW-0349">Heme</keyword>
<dbReference type="SUPFAM" id="SSF48264">
    <property type="entry name" value="Cytochrome P450"/>
    <property type="match status" value="1"/>
</dbReference>
<organism evidence="7">
    <name type="scientific">Danielia oregonensis</name>
    <dbReference type="NCBI Taxonomy" id="46584"/>
    <lineage>
        <taxon>Eukaryota</taxon>
        <taxon>Fungi</taxon>
        <taxon>Dikarya</taxon>
        <taxon>Ascomycota</taxon>
        <taxon>Saccharomycotina</taxon>
        <taxon>Pichiomycetes</taxon>
        <taxon>Metschnikowiaceae</taxon>
        <taxon>Danielia</taxon>
    </lineage>
</organism>
<dbReference type="PROSITE" id="PS00086">
    <property type="entry name" value="CYTOCHROME_P450"/>
    <property type="match status" value="1"/>
</dbReference>
<dbReference type="EMBL" id="KU696344">
    <property type="protein sequence ID" value="AOE45525.1"/>
    <property type="molecule type" value="Genomic_DNA"/>
</dbReference>
<gene>
    <name evidence="7" type="primary">CYP5217B1</name>
</gene>
<sequence length="533" mass="60550">MLAELAVLAICYGSEHQHGVAVVLVVALLLHRLLVVPFYTSPLRHVPGPYWHRVSFWPSVWAQYRCLWVKRVHQLHEQYGNVVLLSPTEVSFNGDHKYVRDIYTRNMPKLAHYKNFRALGYDNLFSTTENDRHLRYKKALLGLYLKSSVFASTRPFLEHKARLLLQQVHQTNAKGVDVYLLFGALALDVVSAFELGPHNGTNMLQDPAKREILASYRLHASTVFCRAPAFLDHVLRCVSSLFPSQAKTVVEDAHMDMFKKALPVSRTTFEALTKNGVERIQAFSFISDNIVAGHETTAFQLTYLSYELSRPVNKHRQEVLHCELQRAFGRPSSPSDVVGNLEKLDSLPYLEALVWENLRVHTSGAGSLPRVCPAPYPLCLSGRTVTLPIGTVVSCQAYLLHRDKGLFPDGDKWIPERWLQYVNESEDNYRARTAHMKRDMMLFGKGVRMCLGMHLALIEIKIAIANLYWHYGSTICGEWCTVTEYGPDIKVGNAIEVGPGVLQGDSDENRMMMVDAESSRPYCDECWLQWSVR</sequence>
<dbReference type="InterPro" id="IPR017972">
    <property type="entry name" value="Cyt_P450_CS"/>
</dbReference>
<feature type="binding site" description="axial binding residue" evidence="5">
    <location>
        <position position="450"/>
    </location>
    <ligand>
        <name>heme</name>
        <dbReference type="ChEBI" id="CHEBI:30413"/>
    </ligand>
    <ligandPart>
        <name>Fe</name>
        <dbReference type="ChEBI" id="CHEBI:18248"/>
    </ligandPart>
</feature>
<evidence type="ECO:0000313" key="7">
    <source>
        <dbReference type="EMBL" id="AOE45525.1"/>
    </source>
</evidence>
<dbReference type="Pfam" id="PF00067">
    <property type="entry name" value="p450"/>
    <property type="match status" value="1"/>
</dbReference>
<evidence type="ECO:0000256" key="6">
    <source>
        <dbReference type="RuleBase" id="RU000461"/>
    </source>
</evidence>
<comment type="cofactor">
    <cofactor evidence="1 5">
        <name>heme</name>
        <dbReference type="ChEBI" id="CHEBI:30413"/>
    </cofactor>
</comment>
<dbReference type="PANTHER" id="PTHR24305:SF166">
    <property type="entry name" value="CYTOCHROME P450 12A4, MITOCHONDRIAL-RELATED"/>
    <property type="match status" value="1"/>
</dbReference>
<comment type="similarity">
    <text evidence="2 6">Belongs to the cytochrome P450 family.</text>
</comment>
<keyword evidence="3 5" id="KW-0479">Metal-binding</keyword>
<keyword evidence="6" id="KW-0503">Monooxygenase</keyword>
<evidence type="ECO:0000256" key="4">
    <source>
        <dbReference type="ARBA" id="ARBA00023004"/>
    </source>
</evidence>
<evidence type="ECO:0000256" key="1">
    <source>
        <dbReference type="ARBA" id="ARBA00001971"/>
    </source>
</evidence>
<evidence type="ECO:0000256" key="3">
    <source>
        <dbReference type="ARBA" id="ARBA00022723"/>
    </source>
</evidence>
<dbReference type="AlphaFoldDB" id="A0A1B3B2L5"/>
<dbReference type="InterPro" id="IPR001128">
    <property type="entry name" value="Cyt_P450"/>
</dbReference>
<evidence type="ECO:0000256" key="2">
    <source>
        <dbReference type="ARBA" id="ARBA00010617"/>
    </source>
</evidence>
<dbReference type="GO" id="GO:0016705">
    <property type="term" value="F:oxidoreductase activity, acting on paired donors, with incorporation or reduction of molecular oxygen"/>
    <property type="evidence" value="ECO:0007669"/>
    <property type="project" value="InterPro"/>
</dbReference>
<dbReference type="Gene3D" id="1.10.630.10">
    <property type="entry name" value="Cytochrome P450"/>
    <property type="match status" value="1"/>
</dbReference>
<dbReference type="PRINTS" id="PR00385">
    <property type="entry name" value="P450"/>
</dbReference>
<reference evidence="7" key="1">
    <citation type="journal article" date="2016" name="Fungal Biol.">
        <title>Cytochrome P450 complement (CYPome) of Candida oregonensis, a gut-associated yeast of bark beetle, Dendroctonus rhizophagus.</title>
        <authorList>
            <person name="Hernandez-Martinez F."/>
            <person name="Briones-Roblero C.I."/>
            <person name="Nelson D.R."/>
            <person name="Rivera-Orduna F.N."/>
            <person name="Zuniga G."/>
        </authorList>
    </citation>
    <scope>NUCLEOTIDE SEQUENCE</scope>
    <source>
        <strain evidence="7">ChDrAdgY58</strain>
    </source>
</reference>
<dbReference type="PRINTS" id="PR00465">
    <property type="entry name" value="EP450IV"/>
</dbReference>
<dbReference type="PANTHER" id="PTHR24305">
    <property type="entry name" value="CYTOCHROME P450"/>
    <property type="match status" value="1"/>
</dbReference>
<protein>
    <submittedName>
        <fullName evidence="7">CYP5217B1</fullName>
    </submittedName>
</protein>
<dbReference type="InterPro" id="IPR036396">
    <property type="entry name" value="Cyt_P450_sf"/>
</dbReference>
<accession>A0A1B3B2L5</accession>
<dbReference type="InterPro" id="IPR050121">
    <property type="entry name" value="Cytochrome_P450_monoxygenase"/>
</dbReference>